<gene>
    <name evidence="11" type="ORF">NIES30_01455</name>
</gene>
<evidence type="ECO:0000256" key="1">
    <source>
        <dbReference type="ARBA" id="ARBA00004651"/>
    </source>
</evidence>
<evidence type="ECO:0000313" key="11">
    <source>
        <dbReference type="EMBL" id="OKH50784.1"/>
    </source>
</evidence>
<feature type="domain" description="ABC transmembrane type-1" evidence="10">
    <location>
        <begin position="90"/>
        <end position="380"/>
    </location>
</feature>
<dbReference type="SUPFAM" id="SSF161098">
    <property type="entry name" value="MetI-like"/>
    <property type="match status" value="1"/>
</dbReference>
<feature type="transmembrane region" description="Helical" evidence="9">
    <location>
        <begin position="261"/>
        <end position="280"/>
    </location>
</feature>
<keyword evidence="6" id="KW-0029">Amino-acid transport</keyword>
<feature type="transmembrane region" description="Helical" evidence="9">
    <location>
        <begin position="94"/>
        <end position="116"/>
    </location>
</feature>
<keyword evidence="7 9" id="KW-1133">Transmembrane helix</keyword>
<feature type="transmembrane region" description="Helical" evidence="9">
    <location>
        <begin position="221"/>
        <end position="241"/>
    </location>
</feature>
<proteinExistence type="inferred from homology"/>
<comment type="caution">
    <text evidence="11">The sequence shown here is derived from an EMBL/GenBank/DDBJ whole genome shotgun (WGS) entry which is preliminary data.</text>
</comment>
<feature type="transmembrane region" description="Helical" evidence="9">
    <location>
        <begin position="173"/>
        <end position="201"/>
    </location>
</feature>
<dbReference type="RefSeq" id="WP_084172824.1">
    <property type="nucleotide sequence ID" value="NZ_MRCG01000001.1"/>
</dbReference>
<keyword evidence="5 9" id="KW-0812">Transmembrane</keyword>
<protein>
    <submittedName>
        <fullName evidence="11">Amino acid ABC transporter permease</fullName>
    </submittedName>
</protein>
<dbReference type="EMBL" id="MRCG01000001">
    <property type="protein sequence ID" value="OKH50784.1"/>
    <property type="molecule type" value="Genomic_DNA"/>
</dbReference>
<feature type="transmembrane region" description="Helical" evidence="9">
    <location>
        <begin position="300"/>
        <end position="319"/>
    </location>
</feature>
<evidence type="ECO:0000256" key="4">
    <source>
        <dbReference type="ARBA" id="ARBA00022475"/>
    </source>
</evidence>
<dbReference type="Gene3D" id="1.10.3720.10">
    <property type="entry name" value="MetI-like"/>
    <property type="match status" value="1"/>
</dbReference>
<keyword evidence="8 9" id="KW-0472">Membrane</keyword>
<accession>A0A1U7JAH5</accession>
<dbReference type="GO" id="GO:0022857">
    <property type="term" value="F:transmembrane transporter activity"/>
    <property type="evidence" value="ECO:0007669"/>
    <property type="project" value="InterPro"/>
</dbReference>
<dbReference type="STRING" id="549789.NIES30_01455"/>
<evidence type="ECO:0000256" key="7">
    <source>
        <dbReference type="ARBA" id="ARBA00022989"/>
    </source>
</evidence>
<sequence length="392" mass="43058">MAHDSGSKTFDLKAMLRDERFWKIAFQVITLIVVLLLLSFFLGNLNRNLIQQGRAFGFSFLRNPAGFSIGESLIQYRPNDPYWRALMVGLGNTLTLVVGGIVLTTLLGVVAGVASFSKNWLLQKLSRLYVGLVQNIPLLLQLFFWYFAIFGALPRPEAQIGVLGLAFLNNRGVYIPWASSALLAVLGIAATVGAAIAALYLWRWRTKIRIETGVGGQAQSIALAVVGLVWLAIITLGMDWTIPEGVEGGGVTGGLRLSREYVASLTALVFYTSAFVAEIVRAGIQSVSKGQWEAARTLGLNAGMVMRLVVFPQALRVIIPPMNSQYMNLTKNSSLAFAIAFPEIYSIATTTYNQTGRPVEVFVVMMATYLTLCLLITVVMNQFNRSVQFKER</sequence>
<feature type="transmembrane region" description="Helical" evidence="9">
    <location>
        <begin position="128"/>
        <end position="153"/>
    </location>
</feature>
<feature type="transmembrane region" description="Helical" evidence="9">
    <location>
        <begin position="361"/>
        <end position="383"/>
    </location>
</feature>
<dbReference type="GO" id="GO:0043190">
    <property type="term" value="C:ATP-binding cassette (ABC) transporter complex"/>
    <property type="evidence" value="ECO:0007669"/>
    <property type="project" value="InterPro"/>
</dbReference>
<dbReference type="PROSITE" id="PS50928">
    <property type="entry name" value="ABC_TM1"/>
    <property type="match status" value="1"/>
</dbReference>
<dbReference type="InterPro" id="IPR043429">
    <property type="entry name" value="ArtM/GltK/GlnP/TcyL/YhdX-like"/>
</dbReference>
<organism evidence="11 12">
    <name type="scientific">Phormidium tenue NIES-30</name>
    <dbReference type="NCBI Taxonomy" id="549789"/>
    <lineage>
        <taxon>Bacteria</taxon>
        <taxon>Bacillati</taxon>
        <taxon>Cyanobacteriota</taxon>
        <taxon>Cyanophyceae</taxon>
        <taxon>Oscillatoriophycideae</taxon>
        <taxon>Oscillatoriales</taxon>
        <taxon>Oscillatoriaceae</taxon>
        <taxon>Phormidium</taxon>
    </lineage>
</organism>
<dbReference type="PANTHER" id="PTHR30614">
    <property type="entry name" value="MEMBRANE COMPONENT OF AMINO ACID ABC TRANSPORTER"/>
    <property type="match status" value="1"/>
</dbReference>
<comment type="similarity">
    <text evidence="2">Belongs to the binding-protein-dependent transport system permease family. HisMQ subfamily.</text>
</comment>
<dbReference type="InterPro" id="IPR000515">
    <property type="entry name" value="MetI-like"/>
</dbReference>
<reference evidence="11 12" key="1">
    <citation type="submission" date="2016-11" db="EMBL/GenBank/DDBJ databases">
        <title>Draft Genome Sequences of Nine Cyanobacterial Strains from Diverse Habitats.</title>
        <authorList>
            <person name="Zhu T."/>
            <person name="Hou S."/>
            <person name="Lu X."/>
            <person name="Hess W.R."/>
        </authorList>
    </citation>
    <scope>NUCLEOTIDE SEQUENCE [LARGE SCALE GENOMIC DNA]</scope>
    <source>
        <strain evidence="11 12">NIES-30</strain>
    </source>
</reference>
<comment type="subcellular location">
    <subcellularLocation>
        <location evidence="1 9">Cell membrane</location>
        <topology evidence="1 9">Multi-pass membrane protein</topology>
    </subcellularLocation>
</comment>
<dbReference type="AlphaFoldDB" id="A0A1U7JAH5"/>
<evidence type="ECO:0000256" key="3">
    <source>
        <dbReference type="ARBA" id="ARBA00022448"/>
    </source>
</evidence>
<dbReference type="Pfam" id="PF00528">
    <property type="entry name" value="BPD_transp_1"/>
    <property type="match status" value="1"/>
</dbReference>
<dbReference type="InterPro" id="IPR010065">
    <property type="entry name" value="AA_ABC_transptr_permease_3TM"/>
</dbReference>
<dbReference type="PANTHER" id="PTHR30614:SF37">
    <property type="entry name" value="AMINO-ACID ABC TRANSPORTER PERMEASE PROTEIN YHDX-RELATED"/>
    <property type="match status" value="1"/>
</dbReference>
<evidence type="ECO:0000256" key="9">
    <source>
        <dbReference type="RuleBase" id="RU363032"/>
    </source>
</evidence>
<name>A0A1U7JAH5_9CYAN</name>
<evidence type="ECO:0000259" key="10">
    <source>
        <dbReference type="PROSITE" id="PS50928"/>
    </source>
</evidence>
<evidence type="ECO:0000256" key="8">
    <source>
        <dbReference type="ARBA" id="ARBA00023136"/>
    </source>
</evidence>
<evidence type="ECO:0000256" key="6">
    <source>
        <dbReference type="ARBA" id="ARBA00022970"/>
    </source>
</evidence>
<dbReference type="InterPro" id="IPR035906">
    <property type="entry name" value="MetI-like_sf"/>
</dbReference>
<dbReference type="Proteomes" id="UP000185557">
    <property type="component" value="Unassembled WGS sequence"/>
</dbReference>
<evidence type="ECO:0000313" key="12">
    <source>
        <dbReference type="Proteomes" id="UP000185557"/>
    </source>
</evidence>
<keyword evidence="4" id="KW-1003">Cell membrane</keyword>
<feature type="transmembrane region" description="Helical" evidence="9">
    <location>
        <begin position="21"/>
        <end position="42"/>
    </location>
</feature>
<dbReference type="NCBIfam" id="TIGR01726">
    <property type="entry name" value="HEQRo_perm_3TM"/>
    <property type="match status" value="1"/>
</dbReference>
<dbReference type="CDD" id="cd06261">
    <property type="entry name" value="TM_PBP2"/>
    <property type="match status" value="1"/>
</dbReference>
<evidence type="ECO:0000256" key="2">
    <source>
        <dbReference type="ARBA" id="ARBA00010072"/>
    </source>
</evidence>
<evidence type="ECO:0000256" key="5">
    <source>
        <dbReference type="ARBA" id="ARBA00022692"/>
    </source>
</evidence>
<dbReference type="GO" id="GO:0006865">
    <property type="term" value="P:amino acid transport"/>
    <property type="evidence" value="ECO:0007669"/>
    <property type="project" value="UniProtKB-KW"/>
</dbReference>
<keyword evidence="12" id="KW-1185">Reference proteome</keyword>
<keyword evidence="3 9" id="KW-0813">Transport</keyword>